<evidence type="ECO:0000313" key="2">
    <source>
        <dbReference type="Proteomes" id="UP000631694"/>
    </source>
</evidence>
<reference evidence="1" key="1">
    <citation type="submission" date="2020-12" db="EMBL/GenBank/DDBJ databases">
        <title>Methylobrevis albus sp. nov., isolated from fresh water lack sediment.</title>
        <authorList>
            <person name="Zou Q."/>
        </authorList>
    </citation>
    <scope>NUCLEOTIDE SEQUENCE</scope>
    <source>
        <strain evidence="1">L22</strain>
    </source>
</reference>
<dbReference type="AlphaFoldDB" id="A0A931I2A7"/>
<proteinExistence type="predicted"/>
<evidence type="ECO:0000313" key="1">
    <source>
        <dbReference type="EMBL" id="MBH0237606.1"/>
    </source>
</evidence>
<gene>
    <name evidence="1" type="ORF">I5731_07235</name>
</gene>
<dbReference type="Proteomes" id="UP000631694">
    <property type="component" value="Unassembled WGS sequence"/>
</dbReference>
<organism evidence="1 2">
    <name type="scientific">Methylobrevis albus</name>
    <dbReference type="NCBI Taxonomy" id="2793297"/>
    <lineage>
        <taxon>Bacteria</taxon>
        <taxon>Pseudomonadati</taxon>
        <taxon>Pseudomonadota</taxon>
        <taxon>Alphaproteobacteria</taxon>
        <taxon>Hyphomicrobiales</taxon>
        <taxon>Pleomorphomonadaceae</taxon>
        <taxon>Methylobrevis</taxon>
    </lineage>
</organism>
<dbReference type="EMBL" id="JADZLT010000048">
    <property type="protein sequence ID" value="MBH0237606.1"/>
    <property type="molecule type" value="Genomic_DNA"/>
</dbReference>
<keyword evidence="2" id="KW-1185">Reference proteome</keyword>
<dbReference type="Pfam" id="PF09550">
    <property type="entry name" value="Phage_TAC_6"/>
    <property type="match status" value="1"/>
</dbReference>
<sequence>MRLGFGVLRLGPAAFWAMTPRELAAAAGRQRPAGPGRDVLATLMAAYPDHAG</sequence>
<comment type="caution">
    <text evidence="1">The sequence shown here is derived from an EMBL/GenBank/DDBJ whole genome shotgun (WGS) entry which is preliminary data.</text>
</comment>
<dbReference type="InterPro" id="IPR019056">
    <property type="entry name" value="Phage_TAC_6"/>
</dbReference>
<name>A0A931I2A7_9HYPH</name>
<protein>
    <submittedName>
        <fullName evidence="1">Phage tail assembly chaperone</fullName>
    </submittedName>
</protein>
<accession>A0A931I2A7</accession>